<organism evidence="1 2">
    <name type="scientific">Kribbella alba</name>
    <dbReference type="NCBI Taxonomy" id="190197"/>
    <lineage>
        <taxon>Bacteria</taxon>
        <taxon>Bacillati</taxon>
        <taxon>Actinomycetota</taxon>
        <taxon>Actinomycetes</taxon>
        <taxon>Propionibacteriales</taxon>
        <taxon>Kribbellaceae</taxon>
        <taxon>Kribbella</taxon>
    </lineage>
</organism>
<accession>A0ABN2EX63</accession>
<dbReference type="SUPFAM" id="SSF102405">
    <property type="entry name" value="MCP/YpsA-like"/>
    <property type="match status" value="1"/>
</dbReference>
<name>A0ABN2EX63_9ACTN</name>
<dbReference type="Gene3D" id="3.40.50.450">
    <property type="match status" value="1"/>
</dbReference>
<dbReference type="InterPro" id="IPR031100">
    <property type="entry name" value="LOG_fam"/>
</dbReference>
<evidence type="ECO:0000313" key="2">
    <source>
        <dbReference type="Proteomes" id="UP001501319"/>
    </source>
</evidence>
<dbReference type="PANTHER" id="PTHR43393:SF3">
    <property type="entry name" value="LYSINE DECARBOXYLASE-LIKE PROTEIN"/>
    <property type="match status" value="1"/>
</dbReference>
<sequence>MLIVTTPSIPHVDIESLAQFDRIVAAGATSMAGWRVQSVSLLERTPVLLGLAPMGSVFLGCALEEEAAAWIRDGGGLIFPTIPALPFDPYRGGLYDADELYAGLDQGYDATPDAQIYAWSRQQDEKGDTSRTLAAALHDHSIADALGDRDGVVGRPWIGVMGGHGVLRSDPNYRSAVLLGRALARSGLTVATGGGPGAMEAANLGSSLASYDDSAVEAALSALAVVPSFRPSVTVWAAAGLAVRRSFPGDGGLSIPTWFYGHEPPNVFATSIAKYFSNAQREDVLLSRARGGIIYLPGAAGTVQEIFQAVTPNYYGDKATQTPMILVGITHWTRTLPVWPLLQSLASGRPMTTSVTLVDTIEEATALVTPTN</sequence>
<reference evidence="1 2" key="1">
    <citation type="journal article" date="2019" name="Int. J. Syst. Evol. Microbiol.">
        <title>The Global Catalogue of Microorganisms (GCM) 10K type strain sequencing project: providing services to taxonomists for standard genome sequencing and annotation.</title>
        <authorList>
            <consortium name="The Broad Institute Genomics Platform"/>
            <consortium name="The Broad Institute Genome Sequencing Center for Infectious Disease"/>
            <person name="Wu L."/>
            <person name="Ma J."/>
        </authorList>
    </citation>
    <scope>NUCLEOTIDE SEQUENCE [LARGE SCALE GENOMIC DNA]</scope>
    <source>
        <strain evidence="1 2">JCM 14306</strain>
    </source>
</reference>
<proteinExistence type="predicted"/>
<dbReference type="PANTHER" id="PTHR43393">
    <property type="entry name" value="CYTOKININ RIBOSIDE 5'-MONOPHOSPHATE PHOSPHORIBOHYDROLASE"/>
    <property type="match status" value="1"/>
</dbReference>
<dbReference type="EMBL" id="BAAANE010000002">
    <property type="protein sequence ID" value="GAA1620799.1"/>
    <property type="molecule type" value="Genomic_DNA"/>
</dbReference>
<gene>
    <name evidence="1" type="ORF">GCM10009744_04650</name>
</gene>
<dbReference type="InterPro" id="IPR041164">
    <property type="entry name" value="LDcluster4"/>
</dbReference>
<protein>
    <submittedName>
        <fullName evidence="1">LOG family protein</fullName>
    </submittedName>
</protein>
<keyword evidence="2" id="KW-1185">Reference proteome</keyword>
<comment type="caution">
    <text evidence="1">The sequence shown here is derived from an EMBL/GenBank/DDBJ whole genome shotgun (WGS) entry which is preliminary data.</text>
</comment>
<dbReference type="Proteomes" id="UP001501319">
    <property type="component" value="Unassembled WGS sequence"/>
</dbReference>
<evidence type="ECO:0000313" key="1">
    <source>
        <dbReference type="EMBL" id="GAA1620799.1"/>
    </source>
</evidence>
<dbReference type="Pfam" id="PF18306">
    <property type="entry name" value="LDcluster4"/>
    <property type="match status" value="1"/>
</dbReference>
<dbReference type="InterPro" id="IPR052341">
    <property type="entry name" value="LOG_family_nucleotidases"/>
</dbReference>
<dbReference type="Pfam" id="PF03641">
    <property type="entry name" value="Lysine_decarbox"/>
    <property type="match status" value="1"/>
</dbReference>